<dbReference type="Pfam" id="PF13669">
    <property type="entry name" value="Glyoxalase_4"/>
    <property type="match status" value="1"/>
</dbReference>
<protein>
    <recommendedName>
        <fullName evidence="1">VOC domain-containing protein</fullName>
    </recommendedName>
</protein>
<evidence type="ECO:0000313" key="2">
    <source>
        <dbReference type="EMBL" id="GGU72907.1"/>
    </source>
</evidence>
<reference evidence="4" key="3">
    <citation type="submission" date="2016-08" db="EMBL/GenBank/DDBJ databases">
        <title>Sequencing, assembly and comparative genomics of S. aureofaciens ATCC 10762.</title>
        <authorList>
            <person name="Gradnigo J.S."/>
            <person name="Johnson N."/>
            <person name="Somerville G.A."/>
        </authorList>
    </citation>
    <scope>NUCLEOTIDE SEQUENCE [LARGE SCALE GENOMIC DNA]</scope>
    <source>
        <strain evidence="4">ATCC 10762 / DSM 40127 / CCM 3239 / JCM 4008 / LMG 5968 / NBRC 12843 / NCIMB 8234 / A-377</strain>
    </source>
</reference>
<gene>
    <name evidence="2" type="ORF">GCM10010502_25640</name>
    <name evidence="3" type="ORF">HS99_0011420</name>
</gene>
<feature type="domain" description="VOC" evidence="1">
    <location>
        <begin position="3"/>
        <end position="125"/>
    </location>
</feature>
<reference evidence="2" key="5">
    <citation type="submission" date="2020-09" db="EMBL/GenBank/DDBJ databases">
        <authorList>
            <person name="Sun Q."/>
            <person name="Ohkuma M."/>
        </authorList>
    </citation>
    <scope>NUCLEOTIDE SEQUENCE</scope>
    <source>
        <strain evidence="2">JCM 4434</strain>
    </source>
</reference>
<dbReference type="EMBL" id="JPRF03000054">
    <property type="protein sequence ID" value="OEV34045.1"/>
    <property type="molecule type" value="Genomic_DNA"/>
</dbReference>
<evidence type="ECO:0000313" key="3">
    <source>
        <dbReference type="EMBL" id="OEV34045.1"/>
    </source>
</evidence>
<dbReference type="InterPro" id="IPR037523">
    <property type="entry name" value="VOC_core"/>
</dbReference>
<keyword evidence="4" id="KW-1185">Reference proteome</keyword>
<dbReference type="EMBL" id="BMUB01000005">
    <property type="protein sequence ID" value="GGU72907.1"/>
    <property type="molecule type" value="Genomic_DNA"/>
</dbReference>
<dbReference type="OrthoDB" id="5185674at2"/>
<dbReference type="AlphaFoldDB" id="A0A1E7N041"/>
<accession>A0A1E7N041</accession>
<accession>A0A8H9HQ25</accession>
<dbReference type="GeneID" id="97485672"/>
<dbReference type="InterPro" id="IPR029068">
    <property type="entry name" value="Glyas_Bleomycin-R_OHBP_Dase"/>
</dbReference>
<name>A0A1E7N041_KITAU</name>
<evidence type="ECO:0000313" key="4">
    <source>
        <dbReference type="Proteomes" id="UP000037395"/>
    </source>
</evidence>
<comment type="caution">
    <text evidence="3">The sequence shown here is derived from an EMBL/GenBank/DDBJ whole genome shotgun (WGS) entry which is preliminary data.</text>
</comment>
<organism evidence="3 4">
    <name type="scientific">Kitasatospora aureofaciens</name>
    <name type="common">Streptomyces aureofaciens</name>
    <dbReference type="NCBI Taxonomy" id="1894"/>
    <lineage>
        <taxon>Bacteria</taxon>
        <taxon>Bacillati</taxon>
        <taxon>Actinomycetota</taxon>
        <taxon>Actinomycetes</taxon>
        <taxon>Kitasatosporales</taxon>
        <taxon>Streptomycetaceae</taxon>
        <taxon>Kitasatospora</taxon>
    </lineage>
</organism>
<dbReference type="SUPFAM" id="SSF54593">
    <property type="entry name" value="Glyoxalase/Bleomycin resistance protein/Dihydroxybiphenyl dioxygenase"/>
    <property type="match status" value="1"/>
</dbReference>
<dbReference type="KEGG" id="kau:B6264_02270"/>
<dbReference type="Proteomes" id="UP000610124">
    <property type="component" value="Unassembled WGS sequence"/>
</dbReference>
<reference evidence="3" key="4">
    <citation type="submission" date="2016-08" db="EMBL/GenBank/DDBJ databases">
        <title>Sequencing, Assembly and Comparative Genomics of S. aureofaciens ATCC 10762.</title>
        <authorList>
            <person name="Gradnigo J.S."/>
            <person name="Johnson N."/>
            <person name="Somerville G.A."/>
        </authorList>
    </citation>
    <scope>NUCLEOTIDE SEQUENCE [LARGE SCALE GENOMIC DNA]</scope>
    <source>
        <strain evidence="3">ATCC 10762</strain>
    </source>
</reference>
<sequence>MTAFYHVCFTVPDLSVAMADLTTAAGVEWREPVAGRIGEWDYRIVFTAGDAPYIELIEAPAGGPWGDASGARFHHLGFWSSDVTAGAARLDAAGFPEAFSGCPYGRPFVYHRLDSIGAQVELVDLARQSDFLAAWNPDGAAMPAISEE</sequence>
<evidence type="ECO:0000259" key="1">
    <source>
        <dbReference type="PROSITE" id="PS51819"/>
    </source>
</evidence>
<reference evidence="3 4" key="2">
    <citation type="submission" date="2014-07" db="EMBL/GenBank/DDBJ databases">
        <authorList>
            <person name="Zhang J.E."/>
            <person name="Yang H."/>
            <person name="Guo J."/>
            <person name="Deng Z."/>
            <person name="Luo H."/>
            <person name="Luo M."/>
            <person name="Zhao B."/>
        </authorList>
    </citation>
    <scope>NUCLEOTIDE SEQUENCE [LARGE SCALE GENOMIC DNA]</scope>
    <source>
        <strain evidence="3">ATCC 10762</strain>
        <strain evidence="4">ATCC 10762 / DSM 40127 / CCM 3239 / JCM 4008 / LMG 5968 / NBRC 12843 / NCIMB 8234 / A-377</strain>
    </source>
</reference>
<dbReference type="RefSeq" id="WP_030280098.1">
    <property type="nucleotide sequence ID" value="NZ_BMUB01000005.1"/>
</dbReference>
<dbReference type="Proteomes" id="UP000037395">
    <property type="component" value="Unassembled WGS sequence"/>
</dbReference>
<dbReference type="PROSITE" id="PS51819">
    <property type="entry name" value="VOC"/>
    <property type="match status" value="1"/>
</dbReference>
<proteinExistence type="predicted"/>
<dbReference type="Gene3D" id="3.10.180.10">
    <property type="entry name" value="2,3-Dihydroxybiphenyl 1,2-Dioxygenase, domain 1"/>
    <property type="match status" value="1"/>
</dbReference>
<reference evidence="2" key="1">
    <citation type="journal article" date="2014" name="Int. J. Syst. Evol. Microbiol.">
        <title>Complete genome sequence of Corynebacterium casei LMG S-19264T (=DSM 44701T), isolated from a smear-ripened cheese.</title>
        <authorList>
            <consortium name="US DOE Joint Genome Institute (JGI-PGF)"/>
            <person name="Walter F."/>
            <person name="Albersmeier A."/>
            <person name="Kalinowski J."/>
            <person name="Ruckert C."/>
        </authorList>
    </citation>
    <scope>NUCLEOTIDE SEQUENCE</scope>
    <source>
        <strain evidence="2">JCM 4434</strain>
    </source>
</reference>